<dbReference type="InterPro" id="IPR018289">
    <property type="entry name" value="MULE_transposase_dom"/>
</dbReference>
<evidence type="ECO:0000256" key="3">
    <source>
        <dbReference type="ARBA" id="ARBA00022833"/>
    </source>
</evidence>
<dbReference type="Proteomes" id="UP001151287">
    <property type="component" value="Unassembled WGS sequence"/>
</dbReference>
<dbReference type="AlphaFoldDB" id="A0A9Q0CFQ3"/>
<dbReference type="GO" id="GO:0008270">
    <property type="term" value="F:zinc ion binding"/>
    <property type="evidence" value="ECO:0007669"/>
    <property type="project" value="UniProtKB-KW"/>
</dbReference>
<dbReference type="Pfam" id="PF04434">
    <property type="entry name" value="SWIM"/>
    <property type="match status" value="1"/>
</dbReference>
<reference evidence="7" key="1">
    <citation type="journal article" date="2022" name="Cell">
        <title>Repeat-based holocentromeres influence genome architecture and karyotype evolution.</title>
        <authorList>
            <person name="Hofstatter P.G."/>
            <person name="Thangavel G."/>
            <person name="Lux T."/>
            <person name="Neumann P."/>
            <person name="Vondrak T."/>
            <person name="Novak P."/>
            <person name="Zhang M."/>
            <person name="Costa L."/>
            <person name="Castellani M."/>
            <person name="Scott A."/>
            <person name="Toegelov H."/>
            <person name="Fuchs J."/>
            <person name="Mata-Sucre Y."/>
            <person name="Dias Y."/>
            <person name="Vanzela A.L.L."/>
            <person name="Huettel B."/>
            <person name="Almeida C.C.S."/>
            <person name="Simkova H."/>
            <person name="Souza G."/>
            <person name="Pedrosa-Harand A."/>
            <person name="Macas J."/>
            <person name="Mayer K.F.X."/>
            <person name="Houben A."/>
            <person name="Marques A."/>
        </authorList>
    </citation>
    <scope>NUCLEOTIDE SEQUENCE</scope>
    <source>
        <strain evidence="7">RhyBre1mFocal</strain>
    </source>
</reference>
<evidence type="ECO:0000313" key="8">
    <source>
        <dbReference type="Proteomes" id="UP001151287"/>
    </source>
</evidence>
<sequence length="786" mass="91123">MVIITEANEGAPSTDDIEIDPHEHLDLAPFIGKEFITIDDARAFYNSYAYRRGFSIREAGGYTSAKSGEVTSVRWLCSNEGFLKNYKEAQKALENSTSQTTLEKEKAPIRTGCKARFRIKFEGGVWKVSVFEDDHNHPLVVSPSKKRSLRSHRSMGPEDKEIIKGMHAQNIESAKIHEFLGDRHGGKKNLRFKKKDVTNVITSENQQLVDKNVEATLVYFQKKQEEDPEFFYDVEVDEGGQLKNLFWVDGRARRTFKEFGDVVTFDTTYRTNRFLMPLAPFIGVNHHRRCVFFGIAMLRSEHIAGFVWLFKTWVKAMYGKKPRAIITDQDPAMRIAIKEVFPNTVHRCCQWHVMRKAREHLGAIYNLKPDFKKELKSVINYSNTVSEFEEKWRAMLDKHKLMQNRHLKNMYEARSEWVPAYFRDYFFAGMSSSQRSESMNAALKIWTNSHSSMYRLVLHLEKMVEGKWQQESDEDIASLTAVHKWSTLIRYEKDAFEVYTSNVMEQFKNNLKNTQLGRIIEIERDDIYEVSINYHPAFGTLKKPQTFEVHINKMEELVCCSCKGFEFEGLLCSHALKVMHHVDMEHLPTRYIMKRWCKDANANAKRSKLERCMDLGTSQEQEELRISQLKPQMLRLLNQAAKSSDAFRILQEIIKSAQQQLDEVIGTCGNKEVDTCGSKEVDTCGTTASRPTNVILDPPVSQCKGKRKKPQRFKPPSEPKKPRKCGICGSTKGGHNSRTCPMKKDGKINKREKEKEREEEEEEEEEEDEEEEEEFDDDDEYENLSS</sequence>
<comment type="caution">
    <text evidence="7">The sequence shown here is derived from an EMBL/GenBank/DDBJ whole genome shotgun (WGS) entry which is preliminary data.</text>
</comment>
<dbReference type="InterPro" id="IPR006564">
    <property type="entry name" value="Znf_PMZ"/>
</dbReference>
<gene>
    <name evidence="7" type="ORF">LUZ63_009796</name>
</gene>
<dbReference type="PANTHER" id="PTHR47718">
    <property type="entry name" value="OS01G0519700 PROTEIN"/>
    <property type="match status" value="1"/>
</dbReference>
<evidence type="ECO:0000256" key="2">
    <source>
        <dbReference type="ARBA" id="ARBA00022771"/>
    </source>
</evidence>
<feature type="compositionally biased region" description="Acidic residues" evidence="5">
    <location>
        <begin position="757"/>
        <end position="786"/>
    </location>
</feature>
<feature type="domain" description="SWIM-type" evidence="6">
    <location>
        <begin position="547"/>
        <end position="583"/>
    </location>
</feature>
<evidence type="ECO:0000313" key="7">
    <source>
        <dbReference type="EMBL" id="KAJ1693098.1"/>
    </source>
</evidence>
<name>A0A9Q0CFQ3_9POAL</name>
<dbReference type="OrthoDB" id="673363at2759"/>
<proteinExistence type="predicted"/>
<evidence type="ECO:0000256" key="1">
    <source>
        <dbReference type="ARBA" id="ARBA00022723"/>
    </source>
</evidence>
<dbReference type="Pfam" id="PF03101">
    <property type="entry name" value="FAR1"/>
    <property type="match status" value="1"/>
</dbReference>
<accession>A0A9Q0CFQ3</accession>
<keyword evidence="2 4" id="KW-0863">Zinc-finger</keyword>
<protein>
    <recommendedName>
        <fullName evidence="6">SWIM-type domain-containing protein</fullName>
    </recommendedName>
</protein>
<evidence type="ECO:0000256" key="4">
    <source>
        <dbReference type="PROSITE-ProRule" id="PRU00325"/>
    </source>
</evidence>
<dbReference type="SMART" id="SM00575">
    <property type="entry name" value="ZnF_PMZ"/>
    <property type="match status" value="1"/>
</dbReference>
<feature type="compositionally biased region" description="Basic and acidic residues" evidence="5">
    <location>
        <begin position="742"/>
        <end position="756"/>
    </location>
</feature>
<dbReference type="PROSITE" id="PS50966">
    <property type="entry name" value="ZF_SWIM"/>
    <property type="match status" value="1"/>
</dbReference>
<evidence type="ECO:0000256" key="5">
    <source>
        <dbReference type="SAM" id="MobiDB-lite"/>
    </source>
</evidence>
<feature type="region of interest" description="Disordered" evidence="5">
    <location>
        <begin position="683"/>
        <end position="786"/>
    </location>
</feature>
<dbReference type="InterPro" id="IPR007527">
    <property type="entry name" value="Znf_SWIM"/>
</dbReference>
<dbReference type="InterPro" id="IPR004330">
    <property type="entry name" value="FAR1_DNA_bnd_dom"/>
</dbReference>
<evidence type="ECO:0000259" key="6">
    <source>
        <dbReference type="PROSITE" id="PS50966"/>
    </source>
</evidence>
<dbReference type="EMBL" id="JAMQYH010000003">
    <property type="protein sequence ID" value="KAJ1693098.1"/>
    <property type="molecule type" value="Genomic_DNA"/>
</dbReference>
<keyword evidence="8" id="KW-1185">Reference proteome</keyword>
<dbReference type="Pfam" id="PF10551">
    <property type="entry name" value="MULE"/>
    <property type="match status" value="1"/>
</dbReference>
<keyword evidence="1" id="KW-0479">Metal-binding</keyword>
<organism evidence="7 8">
    <name type="scientific">Rhynchospora breviuscula</name>
    <dbReference type="NCBI Taxonomy" id="2022672"/>
    <lineage>
        <taxon>Eukaryota</taxon>
        <taxon>Viridiplantae</taxon>
        <taxon>Streptophyta</taxon>
        <taxon>Embryophyta</taxon>
        <taxon>Tracheophyta</taxon>
        <taxon>Spermatophyta</taxon>
        <taxon>Magnoliopsida</taxon>
        <taxon>Liliopsida</taxon>
        <taxon>Poales</taxon>
        <taxon>Cyperaceae</taxon>
        <taxon>Cyperoideae</taxon>
        <taxon>Rhynchosporeae</taxon>
        <taxon>Rhynchospora</taxon>
    </lineage>
</organism>
<keyword evidence="3" id="KW-0862">Zinc</keyword>